<dbReference type="Gene3D" id="3.40.50.300">
    <property type="entry name" value="P-loop containing nucleotide triphosphate hydrolases"/>
    <property type="match status" value="1"/>
</dbReference>
<protein>
    <recommendedName>
        <fullName evidence="5">AAA+ ATPase domain-containing protein</fullName>
    </recommendedName>
</protein>
<organism evidence="3 4">
    <name type="scientific">Mesorhizobium robiniae</name>
    <dbReference type="NCBI Taxonomy" id="559315"/>
    <lineage>
        <taxon>Bacteria</taxon>
        <taxon>Pseudomonadati</taxon>
        <taxon>Pseudomonadota</taxon>
        <taxon>Alphaproteobacteria</taxon>
        <taxon>Hyphomicrobiales</taxon>
        <taxon>Phyllobacteriaceae</taxon>
        <taxon>Mesorhizobium</taxon>
    </lineage>
</organism>
<dbReference type="RefSeq" id="WP_354494684.1">
    <property type="nucleotide sequence ID" value="NZ_JBEPMC010000018.1"/>
</dbReference>
<reference evidence="3 4" key="1">
    <citation type="submission" date="2024-06" db="EMBL/GenBank/DDBJ databases">
        <title>Genomic Encyclopedia of Type Strains, Phase IV (KMG-IV): sequencing the most valuable type-strain genomes for metagenomic binning, comparative biology and taxonomic classification.</title>
        <authorList>
            <person name="Goeker M."/>
        </authorList>
    </citation>
    <scope>NUCLEOTIDE SEQUENCE [LARGE SCALE GENOMIC DNA]</scope>
    <source>
        <strain evidence="3 4">DSM 100022</strain>
    </source>
</reference>
<keyword evidence="4" id="KW-1185">Reference proteome</keyword>
<feature type="coiled-coil region" evidence="1">
    <location>
        <begin position="657"/>
        <end position="684"/>
    </location>
</feature>
<evidence type="ECO:0000313" key="4">
    <source>
        <dbReference type="Proteomes" id="UP001549204"/>
    </source>
</evidence>
<keyword evidence="1" id="KW-0175">Coiled coil</keyword>
<name>A0ABV2GYV6_9HYPH</name>
<proteinExistence type="predicted"/>
<dbReference type="InterPro" id="IPR027417">
    <property type="entry name" value="P-loop_NTPase"/>
</dbReference>
<feature type="compositionally biased region" description="Low complexity" evidence="2">
    <location>
        <begin position="140"/>
        <end position="157"/>
    </location>
</feature>
<feature type="region of interest" description="Disordered" evidence="2">
    <location>
        <begin position="127"/>
        <end position="185"/>
    </location>
</feature>
<evidence type="ECO:0000256" key="1">
    <source>
        <dbReference type="SAM" id="Coils"/>
    </source>
</evidence>
<accession>A0ABV2GYV6</accession>
<evidence type="ECO:0000313" key="3">
    <source>
        <dbReference type="EMBL" id="MET3583475.1"/>
    </source>
</evidence>
<dbReference type="EMBL" id="JBEPMC010000018">
    <property type="protein sequence ID" value="MET3583475.1"/>
    <property type="molecule type" value="Genomic_DNA"/>
</dbReference>
<sequence>MFDTMRPKRKAVSAQALLERSQAILEHAKAVLVDAGVENEDFGSVPTGSFSATIDLEAAASIEETLASAEEIGSAAREKIDKAQRILRQMLMTRLDEASALRIQAIEAGRSVIASVIEVLQRLAPVPRPSGDRQFEASVDSAEPPASDEPPSLAADAPEADETFSTPLDDVGEISSKRDWDSSNELDEFTPVEDADLVLDRFATEPDEGEDALASGPDPMVAKLEERFEEFVVTQRFGLAFHLSEAARRAGLHQDFAVSLPELKLAAFAGRFNHSAHQGSSVVHDLMTEAALVFESLDDEQSTTTARRIMGLASLAPFAIFHGESDAKAALESLRQVGPGLGKAVHGLREALAAPLRSGISLSPSLLRLAREDAQDDEYTRILADKIKHALEEFGAKRYKFQLGNKLRGALTNRDGALGNLGARVERGGQSALDAARKFAAQYNDRSSVIHLLEETEKRVATYKLTGIDGIAREKLVGLIQSLAQLCAEYVDSADAAPVMKGMRANIQKARSGITDAVDTLDGALAQFPAATALEASAVKFAREAFDSFKKTLNGGESTPSPVDHLVALHGQLLWVSALNFGRGWYPAPYAPETVTSALVGLGSDQIHGAADGAAFDTAIRKRLAVGSHIAASMMIEMAVSFGVADFDPEGLSELRLADEETKRDSLEADLRDARLMVDRVQRMGGVGSIDEAQSLLSLLDRIEPRTLPEIVPLEARTEATEDDEQILDFRAAYGLVADVKSKVDVLLTRPREQLLARLGVLESRRTAAAGDLETVRGLVQRDDLLTATEYVEFLENGRGLPETTSPNPRYRAYFPKVPDALAEMSRTEQDRILSVIEGGGEFAGLNFGRIAADRRADVVNLLEEWNELKRAVASLRQEADVAGRLVRLLEGFGLNVVLRSPNPRGNRKFYTVDMHVDLLPDSASVLLPDFGSLTGGEYRFCIGPKMPTDGEVAGIEADAGALRLVFVVTDMVPSERRRQQHLSSLEKSRRLLAIDESIVYFTLSEPESRGLTLFELAQPFSFADPYRDYGNQAVPREMFFGRAEERRKLLEPHGSCIVYGGRRLGKTALLRHLQSEEDDPGAGTAVAYVNINDIGTNAGEEQIWESMSRELKPIFSKPVEQSDRFSETIRRWLAGDSKRRVLVLLDESDRFIQADATKDFVQFIRLQRLMDDTNRRFKFVLAGLHNVTRLVHTENPPLKHIASDPQRIGPLMDDELGDAEALVKRPLAGMGYEFENREDVWRILSYCNYYPVLVQKFCEGLVRELVKETLKKRRPITGITSDHVRLALENETIAKEIGETFDFTISKIEDRYSLIANIVAERALRDAADGRVGEGMTAVEVRDAAASWWPAAFGEANRLSVAEDLLDEMEGLGVLRRVQPDRWALRSPTILRLLGNDDKIAAKLGEFMDRNAPPVFDPRSMRRKLKANAAMRIQEGGMSPLTLGQEHDMLRDRVPATLIFGNALSDIGMVTGALSSASSSREDKRGTGHVTARSFQSMDAMLKDLKGPLPGEPAALLVVHDASPWNAAWVEGALRARSVREGKVRLIFVGQPEHALDWVRDPSSKALSKEVKIVPLQTWSTTLADHFLHQEHLDPMHFRASLQAATGGFNRLMQQLFTTGGTVNAKSLATRLENTAVRRRRDPALPGELGLAGAMYDIFKAVAVYTEGDITAYEIGEGPVAELGANLAGQQVVDFGVMMGLLEAQGAGSARDEDSRPYRLNALARSLLGAGGS</sequence>
<comment type="caution">
    <text evidence="3">The sequence shown here is derived from an EMBL/GenBank/DDBJ whole genome shotgun (WGS) entry which is preliminary data.</text>
</comment>
<gene>
    <name evidence="3" type="ORF">ABID19_006540</name>
</gene>
<dbReference type="SUPFAM" id="SSF52540">
    <property type="entry name" value="P-loop containing nucleoside triphosphate hydrolases"/>
    <property type="match status" value="1"/>
</dbReference>
<evidence type="ECO:0000256" key="2">
    <source>
        <dbReference type="SAM" id="MobiDB-lite"/>
    </source>
</evidence>
<evidence type="ECO:0008006" key="5">
    <source>
        <dbReference type="Google" id="ProtNLM"/>
    </source>
</evidence>
<dbReference type="Proteomes" id="UP001549204">
    <property type="component" value="Unassembled WGS sequence"/>
</dbReference>